<dbReference type="KEGG" id="hhc:M911_03885"/>
<dbReference type="RefSeq" id="WP_025280822.1">
    <property type="nucleotide sequence ID" value="NZ_CP007268.1"/>
</dbReference>
<dbReference type="GO" id="GO:0005737">
    <property type="term" value="C:cytoplasm"/>
    <property type="evidence" value="ECO:0007669"/>
    <property type="project" value="UniProtKB-SubCell"/>
</dbReference>
<dbReference type="AlphaFoldDB" id="W8KN71"/>
<protein>
    <recommendedName>
        <fullName evidence="1">[Ribosomal protein bS18]-alanine N-acetyltransferase</fullName>
        <ecNumber evidence="1">2.3.1.266</ecNumber>
    </recommendedName>
</protein>
<comment type="function">
    <text evidence="1">Acetylates the N-terminal alanine of ribosomal protein bS18.</text>
</comment>
<evidence type="ECO:0000313" key="3">
    <source>
        <dbReference type="EMBL" id="AHK78467.1"/>
    </source>
</evidence>
<reference evidence="3 4" key="1">
    <citation type="journal article" date="2014" name="J Genomics">
        <title>Draft Genome Sequence of the Extremely Halophilic Phototrophic Purple Sulfur Bacterium Halorhodospira halochloris.</title>
        <authorList>
            <person name="Singh K.S."/>
            <person name="Kirksey J."/>
            <person name="Hoff W.D."/>
            <person name="Deole R."/>
        </authorList>
    </citation>
    <scope>NUCLEOTIDE SEQUENCE [LARGE SCALE GENOMIC DNA]</scope>
    <source>
        <strain evidence="3 4">A</strain>
    </source>
</reference>
<feature type="active site" description="Proton donor" evidence="1">
    <location>
        <position position="124"/>
    </location>
</feature>
<dbReference type="Gene3D" id="3.40.630.30">
    <property type="match status" value="1"/>
</dbReference>
<accession>W8KN71</accession>
<proteinExistence type="inferred from homology"/>
<dbReference type="Pfam" id="PF00583">
    <property type="entry name" value="Acetyltransf_1"/>
    <property type="match status" value="1"/>
</dbReference>
<dbReference type="CDD" id="cd04301">
    <property type="entry name" value="NAT_SF"/>
    <property type="match status" value="1"/>
</dbReference>
<feature type="binding site" evidence="1">
    <location>
        <position position="117"/>
    </location>
    <ligand>
        <name>acetyl-CoA</name>
        <dbReference type="ChEBI" id="CHEBI:57288"/>
    </ligand>
</feature>
<dbReference type="PROSITE" id="PS51186">
    <property type="entry name" value="GNAT"/>
    <property type="match status" value="1"/>
</dbReference>
<sequence length="156" mass="17924">MNAVTAPNLELRPMMRNDVSRVMEVEPRAYPFSWTEAIFQDCLRVGYSCWVLEDAKTSHLIGYGVMSMAVGECHVLNLTVRPEMQGRGFGRHLLRCFLEVARERHVETVFLEVRPTNAPALELYRTEGFNEVGLRRGYYPAIHGREDALVMARHLK</sequence>
<keyword evidence="1" id="KW-0012">Acyltransferase</keyword>
<dbReference type="EMBL" id="CP007268">
    <property type="protein sequence ID" value="AHK78467.1"/>
    <property type="molecule type" value="Genomic_DNA"/>
</dbReference>
<dbReference type="InterPro" id="IPR043690">
    <property type="entry name" value="RimI"/>
</dbReference>
<organism evidence="3 4">
    <name type="scientific">Ectothiorhodospira haloalkaliphila</name>
    <dbReference type="NCBI Taxonomy" id="421628"/>
    <lineage>
        <taxon>Bacteria</taxon>
        <taxon>Pseudomonadati</taxon>
        <taxon>Pseudomonadota</taxon>
        <taxon>Gammaproteobacteria</taxon>
        <taxon>Chromatiales</taxon>
        <taxon>Ectothiorhodospiraceae</taxon>
        <taxon>Ectothiorhodospira</taxon>
    </lineage>
</organism>
<dbReference type="NCBIfam" id="TIGR01575">
    <property type="entry name" value="rimI"/>
    <property type="match status" value="1"/>
</dbReference>
<gene>
    <name evidence="1" type="primary">rimI</name>
    <name evidence="3" type="ORF">M911_03885</name>
</gene>
<comment type="caution">
    <text evidence="1">Lacks conserved residue(s) required for the propagation of feature annotation.</text>
</comment>
<dbReference type="OrthoDB" id="9796919at2"/>
<dbReference type="InterPro" id="IPR016181">
    <property type="entry name" value="Acyl_CoA_acyltransferase"/>
</dbReference>
<keyword evidence="4" id="KW-1185">Reference proteome</keyword>
<dbReference type="EC" id="2.3.1.266" evidence="1"/>
<dbReference type="SUPFAM" id="SSF55729">
    <property type="entry name" value="Acyl-CoA N-acyltransferases (Nat)"/>
    <property type="match status" value="1"/>
</dbReference>
<comment type="subcellular location">
    <subcellularLocation>
        <location evidence="1">Cytoplasm</location>
    </subcellularLocation>
</comment>
<keyword evidence="1 3" id="KW-0808">Transferase</keyword>
<reference evidence="4" key="2">
    <citation type="submission" date="2014-02" db="EMBL/GenBank/DDBJ databases">
        <title>Draft Genome Sequence of extremely halophilic bacteria Halorhodospira halochloris.</title>
        <authorList>
            <person name="Singh K.S."/>
        </authorList>
    </citation>
    <scope>NUCLEOTIDE SEQUENCE [LARGE SCALE GENOMIC DNA]</scope>
    <source>
        <strain evidence="4">A</strain>
    </source>
</reference>
<dbReference type="HOGENOM" id="CLU_013985_23_2_6"/>
<evidence type="ECO:0000313" key="4">
    <source>
        <dbReference type="Proteomes" id="UP000019442"/>
    </source>
</evidence>
<dbReference type="PANTHER" id="PTHR43617:SF35">
    <property type="entry name" value="[RIBOSOMAL PROTEIN BS18]-ALANINE N-ACETYLTRANSFERASE"/>
    <property type="match status" value="1"/>
</dbReference>
<dbReference type="Proteomes" id="UP000019442">
    <property type="component" value="Chromosome"/>
</dbReference>
<name>W8KN71_9GAMM</name>
<dbReference type="InterPro" id="IPR006464">
    <property type="entry name" value="AcTrfase_RimI/Ard1"/>
</dbReference>
<dbReference type="InterPro" id="IPR050276">
    <property type="entry name" value="MshD_Acetyltransferase"/>
</dbReference>
<comment type="catalytic activity">
    <reaction evidence="1">
        <text>N-terminal L-alanyl-[ribosomal protein bS18] + acetyl-CoA = N-terminal N(alpha)-acetyl-L-alanyl-[ribosomal protein bS18] + CoA + H(+)</text>
        <dbReference type="Rhea" id="RHEA:43756"/>
        <dbReference type="Rhea" id="RHEA-COMP:10676"/>
        <dbReference type="Rhea" id="RHEA-COMP:10677"/>
        <dbReference type="ChEBI" id="CHEBI:15378"/>
        <dbReference type="ChEBI" id="CHEBI:57287"/>
        <dbReference type="ChEBI" id="CHEBI:57288"/>
        <dbReference type="ChEBI" id="CHEBI:64718"/>
        <dbReference type="ChEBI" id="CHEBI:83683"/>
        <dbReference type="EC" id="2.3.1.266"/>
    </reaction>
</comment>
<comment type="similarity">
    <text evidence="1">Belongs to the acetyltransferase family. RimI subfamily.</text>
</comment>
<evidence type="ECO:0000256" key="1">
    <source>
        <dbReference type="HAMAP-Rule" id="MF_02210"/>
    </source>
</evidence>
<dbReference type="HAMAP" id="MF_02210">
    <property type="entry name" value="RimI"/>
    <property type="match status" value="1"/>
</dbReference>
<dbReference type="GO" id="GO:0008999">
    <property type="term" value="F:protein-N-terminal-alanine acetyltransferase activity"/>
    <property type="evidence" value="ECO:0007669"/>
    <property type="project" value="UniProtKB-UniRule"/>
</dbReference>
<feature type="active site" description="Proton acceptor" evidence="1">
    <location>
        <position position="112"/>
    </location>
</feature>
<evidence type="ECO:0000259" key="2">
    <source>
        <dbReference type="PROSITE" id="PS51186"/>
    </source>
</evidence>
<keyword evidence="1" id="KW-0963">Cytoplasm</keyword>
<dbReference type="PANTHER" id="PTHR43617">
    <property type="entry name" value="L-AMINO ACID N-ACETYLTRANSFERASE"/>
    <property type="match status" value="1"/>
</dbReference>
<feature type="domain" description="N-acetyltransferase" evidence="2">
    <location>
        <begin position="9"/>
        <end position="156"/>
    </location>
</feature>
<dbReference type="InterPro" id="IPR000182">
    <property type="entry name" value="GNAT_dom"/>
</dbReference>
<dbReference type="PATRIC" id="fig|1354791.3.peg.1171"/>